<evidence type="ECO:0000313" key="3">
    <source>
        <dbReference type="Proteomes" id="UP000001072"/>
    </source>
</evidence>
<evidence type="ECO:0000256" key="1">
    <source>
        <dbReference type="SAM" id="MobiDB-lite"/>
    </source>
</evidence>
<gene>
    <name evidence="2" type="ORF">MELLADRAFT_56986</name>
</gene>
<reference evidence="3" key="1">
    <citation type="journal article" date="2011" name="Proc. Natl. Acad. Sci. U.S.A.">
        <title>Obligate biotrophy features unraveled by the genomic analysis of rust fungi.</title>
        <authorList>
            <person name="Duplessis S."/>
            <person name="Cuomo C.A."/>
            <person name="Lin Y.-C."/>
            <person name="Aerts A."/>
            <person name="Tisserant E."/>
            <person name="Veneault-Fourrey C."/>
            <person name="Joly D.L."/>
            <person name="Hacquard S."/>
            <person name="Amselem J."/>
            <person name="Cantarel B.L."/>
            <person name="Chiu R."/>
            <person name="Coutinho P.M."/>
            <person name="Feau N."/>
            <person name="Field M."/>
            <person name="Frey P."/>
            <person name="Gelhaye E."/>
            <person name="Goldberg J."/>
            <person name="Grabherr M.G."/>
            <person name="Kodira C.D."/>
            <person name="Kohler A."/>
            <person name="Kuees U."/>
            <person name="Lindquist E.A."/>
            <person name="Lucas S.M."/>
            <person name="Mago R."/>
            <person name="Mauceli E."/>
            <person name="Morin E."/>
            <person name="Murat C."/>
            <person name="Pangilinan J.L."/>
            <person name="Park R."/>
            <person name="Pearson M."/>
            <person name="Quesneville H."/>
            <person name="Rouhier N."/>
            <person name="Sakthikumar S."/>
            <person name="Salamov A.A."/>
            <person name="Schmutz J."/>
            <person name="Selles B."/>
            <person name="Shapiro H."/>
            <person name="Tanguay P."/>
            <person name="Tuskan G.A."/>
            <person name="Henrissat B."/>
            <person name="Van de Peer Y."/>
            <person name="Rouze P."/>
            <person name="Ellis J.G."/>
            <person name="Dodds P.N."/>
            <person name="Schein J.E."/>
            <person name="Zhong S."/>
            <person name="Hamelin R.C."/>
            <person name="Grigoriev I.V."/>
            <person name="Szabo L.J."/>
            <person name="Martin F."/>
        </authorList>
    </citation>
    <scope>NUCLEOTIDE SEQUENCE [LARGE SCALE GENOMIC DNA]</scope>
    <source>
        <strain evidence="3">98AG31 / pathotype 3-4-7</strain>
    </source>
</reference>
<feature type="region of interest" description="Disordered" evidence="1">
    <location>
        <begin position="1"/>
        <end position="137"/>
    </location>
</feature>
<name>F4RWZ5_MELLP</name>
<feature type="compositionally biased region" description="Polar residues" evidence="1">
    <location>
        <begin position="59"/>
        <end position="70"/>
    </location>
</feature>
<organism evidence="3">
    <name type="scientific">Melampsora larici-populina (strain 98AG31 / pathotype 3-4-7)</name>
    <name type="common">Poplar leaf rust fungus</name>
    <dbReference type="NCBI Taxonomy" id="747676"/>
    <lineage>
        <taxon>Eukaryota</taxon>
        <taxon>Fungi</taxon>
        <taxon>Dikarya</taxon>
        <taxon>Basidiomycota</taxon>
        <taxon>Pucciniomycotina</taxon>
        <taxon>Pucciniomycetes</taxon>
        <taxon>Pucciniales</taxon>
        <taxon>Melampsoraceae</taxon>
        <taxon>Melampsora</taxon>
    </lineage>
</organism>
<evidence type="ECO:0000313" key="2">
    <source>
        <dbReference type="EMBL" id="EGG03135.1"/>
    </source>
</evidence>
<feature type="compositionally biased region" description="Basic and acidic residues" evidence="1">
    <location>
        <begin position="88"/>
        <end position="100"/>
    </location>
</feature>
<dbReference type="EMBL" id="GL883126">
    <property type="protein sequence ID" value="EGG03135.1"/>
    <property type="molecule type" value="Genomic_DNA"/>
</dbReference>
<dbReference type="RefSeq" id="XP_007413595.1">
    <property type="nucleotide sequence ID" value="XM_007413533.1"/>
</dbReference>
<accession>F4RWZ5</accession>
<feature type="compositionally biased region" description="Low complexity" evidence="1">
    <location>
        <begin position="42"/>
        <end position="52"/>
    </location>
</feature>
<dbReference type="AlphaFoldDB" id="F4RWZ5"/>
<dbReference type="Proteomes" id="UP000001072">
    <property type="component" value="Unassembled WGS sequence"/>
</dbReference>
<dbReference type="VEuPathDB" id="FungiDB:MELLADRAFT_56986"/>
<protein>
    <submittedName>
        <fullName evidence="2">Uncharacterized protein</fullName>
    </submittedName>
</protein>
<feature type="compositionally biased region" description="Basic and acidic residues" evidence="1">
    <location>
        <begin position="28"/>
        <end position="38"/>
    </location>
</feature>
<dbReference type="HOGENOM" id="CLU_128861_0_0_1"/>
<sequence length="171" mass="19063">MEKSLLEQIGQAEENATRMTRAQSAALERSRADTKEEGGSGNQIQEQNQGQDQQKESNTGEIGNSQQIKSINEEGQGAEVAGQQNSEDQQRRAEGDRNQEAQDGVDGIPFIQITNADESEDESWHPPTRSQKGKNRKLLSHSSLDIRYSYSAHTVQFSLYGNVTVEPRWKS</sequence>
<dbReference type="InParanoid" id="F4RWZ5"/>
<dbReference type="KEGG" id="mlr:MELLADRAFT_56986"/>
<keyword evidence="3" id="KW-1185">Reference proteome</keyword>
<dbReference type="GeneID" id="18929074"/>
<proteinExistence type="predicted"/>